<dbReference type="AlphaFoldDB" id="A0A0P7DDD4"/>
<dbReference type="EMBL" id="LKKS01000011">
    <property type="protein sequence ID" value="KPM68598.1"/>
    <property type="molecule type" value="Genomic_DNA"/>
</dbReference>
<dbReference type="InterPro" id="IPR025296">
    <property type="entry name" value="DUF4158"/>
</dbReference>
<feature type="domain" description="DUF4158" evidence="1">
    <location>
        <begin position="4"/>
        <end position="71"/>
    </location>
</feature>
<dbReference type="Proteomes" id="UP000050437">
    <property type="component" value="Unassembled WGS sequence"/>
</dbReference>
<protein>
    <recommendedName>
        <fullName evidence="1">DUF4158 domain-containing protein</fullName>
    </recommendedName>
</protein>
<reference evidence="2 3" key="1">
    <citation type="submission" date="2015-10" db="EMBL/GenBank/DDBJ databases">
        <title>Pseudomonas putida clinical strains.</title>
        <authorList>
            <person name="Molina L."/>
            <person name="Udaondo Z."/>
        </authorList>
    </citation>
    <scope>NUCLEOTIDE SEQUENCE [LARGE SCALE GENOMIC DNA]</scope>
    <source>
        <strain evidence="2 3">HB13667</strain>
    </source>
</reference>
<evidence type="ECO:0000313" key="3">
    <source>
        <dbReference type="Proteomes" id="UP000050437"/>
    </source>
</evidence>
<accession>A0A0P7DDD4</accession>
<evidence type="ECO:0000313" key="2">
    <source>
        <dbReference type="EMBL" id="KPM68598.1"/>
    </source>
</evidence>
<comment type="caution">
    <text evidence="2">The sequence shown here is derived from an EMBL/GenBank/DDBJ whole genome shotgun (WGS) entry which is preliminary data.</text>
</comment>
<dbReference type="Pfam" id="PF13700">
    <property type="entry name" value="DUF4158"/>
    <property type="match status" value="1"/>
</dbReference>
<proteinExistence type="predicted"/>
<sequence>MASVERTAYPVLPSQLPAKELHRSYSLSDSEIEWVNNTAKSPALSIGLAVQLKVFQQLHYLVELEDATPEQLFISAVLPTRQQVPNRVRVFLDRLEAVLSDSK</sequence>
<name>A0A0P7DDD4_PSEPU</name>
<gene>
    <name evidence="2" type="ORF">HB13667_00895</name>
</gene>
<organism evidence="2 3">
    <name type="scientific">Pseudomonas putida</name>
    <name type="common">Arthrobacter siderocapsulatus</name>
    <dbReference type="NCBI Taxonomy" id="303"/>
    <lineage>
        <taxon>Bacteria</taxon>
        <taxon>Pseudomonadati</taxon>
        <taxon>Pseudomonadota</taxon>
        <taxon>Gammaproteobacteria</taxon>
        <taxon>Pseudomonadales</taxon>
        <taxon>Pseudomonadaceae</taxon>
        <taxon>Pseudomonas</taxon>
    </lineage>
</organism>
<evidence type="ECO:0000259" key="1">
    <source>
        <dbReference type="Pfam" id="PF13700"/>
    </source>
</evidence>